<dbReference type="InterPro" id="IPR036602">
    <property type="entry name" value="tRNA_yW-synthesising-like_sf"/>
</dbReference>
<evidence type="ECO:0000256" key="9">
    <source>
        <dbReference type="SAM" id="MobiDB-lite"/>
    </source>
</evidence>
<dbReference type="Pfam" id="PF02676">
    <property type="entry name" value="TYW3"/>
    <property type="match status" value="1"/>
</dbReference>
<evidence type="ECO:0000259" key="10">
    <source>
        <dbReference type="Pfam" id="PF02676"/>
    </source>
</evidence>
<evidence type="ECO:0000256" key="7">
    <source>
        <dbReference type="ARBA" id="ARBA00030554"/>
    </source>
</evidence>
<evidence type="ECO:0000313" key="12">
    <source>
        <dbReference type="Proteomes" id="UP001583193"/>
    </source>
</evidence>
<feature type="domain" description="tRNA wybutosine-synthesizing protein" evidence="10">
    <location>
        <begin position="29"/>
        <end position="315"/>
    </location>
</feature>
<dbReference type="Proteomes" id="UP001583193">
    <property type="component" value="Unassembled WGS sequence"/>
</dbReference>
<feature type="compositionally biased region" description="Acidic residues" evidence="9">
    <location>
        <begin position="123"/>
        <end position="136"/>
    </location>
</feature>
<evidence type="ECO:0000256" key="8">
    <source>
        <dbReference type="ARBA" id="ARBA00049202"/>
    </source>
</evidence>
<gene>
    <name evidence="11" type="ORF">Plec18167_003105</name>
</gene>
<sequence>MSTHTNPAFSGVSQTPQKHSTIPASFESRKRKILAELSVPDAEYTDLSPKGSVDEGIRDLIHDINTLAGLVTTSSCAGRVSVFLEGRKKKEKKGKQKTVTATSSHITTNSTDAAINSNKQSNEDGEEEKDEDDNDDTERQFASAGGKGGGRWLYVSHDPVKVTETGDAVGSPSFHELFGLVPGDGNLVSTDRKKDGLRLVHFRFEPMILHILSATLHHAQPILTAAFSAGFRESGLQSLRCLSDDMETSPIVAVRSAGLSLESIIGYCDDSNSNDDGSPIIRSLVTEEYLKMLVGLANERFTVNTERVQRFRTKLLDLISVSAAQMGDDGQQKAGKGRTKPAGWEDEATRRERKRAEGLAKQKALLEARSAAQASGALDEAGDEQIAAVFE</sequence>
<keyword evidence="12" id="KW-1185">Reference proteome</keyword>
<dbReference type="InterPro" id="IPR003827">
    <property type="entry name" value="tRNA_yW-synthesising"/>
</dbReference>
<feature type="region of interest" description="Disordered" evidence="9">
    <location>
        <begin position="327"/>
        <end position="361"/>
    </location>
</feature>
<dbReference type="EMBL" id="JAVDPF010000007">
    <property type="protein sequence ID" value="KAL1881509.1"/>
    <property type="molecule type" value="Genomic_DNA"/>
</dbReference>
<dbReference type="PANTHER" id="PTHR48418">
    <property type="entry name" value="TRNA WYBUTOSINE-SYNTHESIZING PROTEIN 3"/>
    <property type="match status" value="1"/>
</dbReference>
<protein>
    <recommendedName>
        <fullName evidence="2">tRNA(Phe) 7-[(3-amino-3-carboxypropyl)-4-demethylwyosine(37)-N(4)]-methyltransferase</fullName>
        <ecNumber evidence="2">2.1.1.282</ecNumber>
    </recommendedName>
    <alternativeName>
        <fullName evidence="7">tRNA(Phe) 7-((3-amino-3-carboxypropyl)-4-demethylwyosine(37)-N(4))-methyltransferase</fullName>
    </alternativeName>
</protein>
<name>A0ABR3Y174_9EURO</name>
<comment type="caution">
    <text evidence="11">The sequence shown here is derived from an EMBL/GenBank/DDBJ whole genome shotgun (WGS) entry which is preliminary data.</text>
</comment>
<evidence type="ECO:0000256" key="5">
    <source>
        <dbReference type="ARBA" id="ARBA00022691"/>
    </source>
</evidence>
<feature type="region of interest" description="Disordered" evidence="9">
    <location>
        <begin position="88"/>
        <end position="147"/>
    </location>
</feature>
<dbReference type="PANTHER" id="PTHR48418:SF1">
    <property type="entry name" value="TRNA WYBUTOSINE-SYNTHESIZING PROTEIN 3"/>
    <property type="match status" value="1"/>
</dbReference>
<organism evidence="11 12">
    <name type="scientific">Paecilomyces lecythidis</name>
    <dbReference type="NCBI Taxonomy" id="3004212"/>
    <lineage>
        <taxon>Eukaryota</taxon>
        <taxon>Fungi</taxon>
        <taxon>Dikarya</taxon>
        <taxon>Ascomycota</taxon>
        <taxon>Pezizomycotina</taxon>
        <taxon>Eurotiomycetes</taxon>
        <taxon>Eurotiomycetidae</taxon>
        <taxon>Eurotiales</taxon>
        <taxon>Thermoascaceae</taxon>
        <taxon>Paecilomyces</taxon>
    </lineage>
</organism>
<feature type="compositionally biased region" description="Polar residues" evidence="9">
    <location>
        <begin position="98"/>
        <end position="120"/>
    </location>
</feature>
<proteinExistence type="inferred from homology"/>
<comment type="similarity">
    <text evidence="1">Belongs to the TYW3 family.</text>
</comment>
<keyword evidence="6" id="KW-0819">tRNA processing</keyword>
<dbReference type="Gene3D" id="3.30.1960.10">
    <property type="entry name" value="tRNA wybutosine-synthesizing-like"/>
    <property type="match status" value="2"/>
</dbReference>
<feature type="compositionally biased region" description="Polar residues" evidence="9">
    <location>
        <begin position="1"/>
        <end position="23"/>
    </location>
</feature>
<evidence type="ECO:0000256" key="6">
    <source>
        <dbReference type="ARBA" id="ARBA00022694"/>
    </source>
</evidence>
<evidence type="ECO:0000256" key="1">
    <source>
        <dbReference type="ARBA" id="ARBA00008569"/>
    </source>
</evidence>
<evidence type="ECO:0000256" key="3">
    <source>
        <dbReference type="ARBA" id="ARBA00022603"/>
    </source>
</evidence>
<comment type="catalytic activity">
    <reaction evidence="8">
        <text>4-demethyl-7-[(3S)-3-amino-3-carboxypropyl]wyosine(37) in tRNA(Phe) + S-adenosyl-L-methionine = 7-[(3S)-3-amino-3-carboxypropyl]wyosine(37) in tRNA(Phe) + S-adenosyl-L-homocysteine + H(+)</text>
        <dbReference type="Rhea" id="RHEA:36635"/>
        <dbReference type="Rhea" id="RHEA-COMP:10378"/>
        <dbReference type="Rhea" id="RHEA-COMP:10379"/>
        <dbReference type="ChEBI" id="CHEBI:15378"/>
        <dbReference type="ChEBI" id="CHEBI:57856"/>
        <dbReference type="ChEBI" id="CHEBI:59789"/>
        <dbReference type="ChEBI" id="CHEBI:73543"/>
        <dbReference type="ChEBI" id="CHEBI:73550"/>
        <dbReference type="EC" id="2.1.1.282"/>
    </reaction>
</comment>
<dbReference type="SUPFAM" id="SSF111278">
    <property type="entry name" value="SSo0622-like"/>
    <property type="match status" value="1"/>
</dbReference>
<feature type="compositionally biased region" description="Basic and acidic residues" evidence="9">
    <location>
        <begin position="347"/>
        <end position="361"/>
    </location>
</feature>
<evidence type="ECO:0000256" key="2">
    <source>
        <dbReference type="ARBA" id="ARBA00012750"/>
    </source>
</evidence>
<keyword evidence="5" id="KW-0949">S-adenosyl-L-methionine</keyword>
<keyword evidence="3" id="KW-0489">Methyltransferase</keyword>
<evidence type="ECO:0000313" key="11">
    <source>
        <dbReference type="EMBL" id="KAL1881509.1"/>
    </source>
</evidence>
<accession>A0ABR3Y174</accession>
<feature type="region of interest" description="Disordered" evidence="9">
    <location>
        <begin position="1"/>
        <end position="27"/>
    </location>
</feature>
<evidence type="ECO:0000256" key="4">
    <source>
        <dbReference type="ARBA" id="ARBA00022679"/>
    </source>
</evidence>
<reference evidence="11 12" key="1">
    <citation type="journal article" date="2024" name="IMA Fungus">
        <title>IMA Genome - F19 : A genome assembly and annotation guide to empower mycologists, including annotated draft genome sequences of Ceratocystis pirilliformis, Diaporthe australafricana, Fusarium ophioides, Paecilomyces lecythidis, and Sporothrix stenoceras.</title>
        <authorList>
            <person name="Aylward J."/>
            <person name="Wilson A.M."/>
            <person name="Visagie C.M."/>
            <person name="Spraker J."/>
            <person name="Barnes I."/>
            <person name="Buitendag C."/>
            <person name="Ceriani C."/>
            <person name="Del Mar Angel L."/>
            <person name="du Plessis D."/>
            <person name="Fuchs T."/>
            <person name="Gasser K."/>
            <person name="Kramer D."/>
            <person name="Li W."/>
            <person name="Munsamy K."/>
            <person name="Piso A."/>
            <person name="Price J.L."/>
            <person name="Sonnekus B."/>
            <person name="Thomas C."/>
            <person name="van der Nest A."/>
            <person name="van Dijk A."/>
            <person name="van Heerden A."/>
            <person name="van Vuuren N."/>
            <person name="Yilmaz N."/>
            <person name="Duong T.A."/>
            <person name="van der Merwe N.A."/>
            <person name="Wingfield M.J."/>
            <person name="Wingfield B.D."/>
        </authorList>
    </citation>
    <scope>NUCLEOTIDE SEQUENCE [LARGE SCALE GENOMIC DNA]</scope>
    <source>
        <strain evidence="11 12">CMW 18167</strain>
    </source>
</reference>
<keyword evidence="4" id="KW-0808">Transferase</keyword>
<dbReference type="EC" id="2.1.1.282" evidence="2"/>